<dbReference type="RefSeq" id="WP_161013836.1">
    <property type="nucleotide sequence ID" value="NZ_WWCK01000003.1"/>
</dbReference>
<protein>
    <submittedName>
        <fullName evidence="1">Uncharacterized protein</fullName>
    </submittedName>
</protein>
<reference evidence="1 2" key="1">
    <citation type="submission" date="2019-12" db="EMBL/GenBank/DDBJ databases">
        <title>Novel species isolated from a subtropical stream in China.</title>
        <authorList>
            <person name="Lu H."/>
        </authorList>
    </citation>
    <scope>NUCLEOTIDE SEQUENCE [LARGE SCALE GENOMIC DNA]</scope>
    <source>
        <strain evidence="1 2">FT55W</strain>
    </source>
</reference>
<dbReference type="AlphaFoldDB" id="A0A7X4KBH9"/>
<organism evidence="1 2">
    <name type="scientific">Duganella rivi</name>
    <dbReference type="NCBI Taxonomy" id="2666083"/>
    <lineage>
        <taxon>Bacteria</taxon>
        <taxon>Pseudomonadati</taxon>
        <taxon>Pseudomonadota</taxon>
        <taxon>Betaproteobacteria</taxon>
        <taxon>Burkholderiales</taxon>
        <taxon>Oxalobacteraceae</taxon>
        <taxon>Telluria group</taxon>
        <taxon>Duganella</taxon>
    </lineage>
</organism>
<accession>A0A7X4KBH9</accession>
<keyword evidence="2" id="KW-1185">Reference proteome</keyword>
<evidence type="ECO:0000313" key="2">
    <source>
        <dbReference type="Proteomes" id="UP000450012"/>
    </source>
</evidence>
<gene>
    <name evidence="1" type="ORF">GTP45_10625</name>
</gene>
<name>A0A7X4KBH9_9BURK</name>
<dbReference type="EMBL" id="WWCK01000003">
    <property type="protein sequence ID" value="MYM67284.1"/>
    <property type="molecule type" value="Genomic_DNA"/>
</dbReference>
<comment type="caution">
    <text evidence="1">The sequence shown here is derived from an EMBL/GenBank/DDBJ whole genome shotgun (WGS) entry which is preliminary data.</text>
</comment>
<proteinExistence type="predicted"/>
<dbReference type="Proteomes" id="UP000450012">
    <property type="component" value="Unassembled WGS sequence"/>
</dbReference>
<sequence>MRYPNLRYGNPTEFAYYVMCYGDDIPAVARLLRRDERTVRDWLSGRQRVPFWVPELMRLRRFETDVYMRQNSHRRAPALGVVTHEAQLEIRRPDVKKPQSVTALRLDDFDQVDRSTLAV</sequence>
<evidence type="ECO:0000313" key="1">
    <source>
        <dbReference type="EMBL" id="MYM67284.1"/>
    </source>
</evidence>